<dbReference type="AlphaFoldDB" id="A0A4U0WZ02"/>
<accession>A0A4U0WZ02</accession>
<dbReference type="Proteomes" id="UP000309340">
    <property type="component" value="Unassembled WGS sequence"/>
</dbReference>
<dbReference type="Pfam" id="PF11917">
    <property type="entry name" value="DUF3435"/>
    <property type="match status" value="1"/>
</dbReference>
<comment type="caution">
    <text evidence="1">The sequence shown here is derived from an EMBL/GenBank/DDBJ whole genome shotgun (WGS) entry which is preliminary data.</text>
</comment>
<keyword evidence="2" id="KW-1185">Reference proteome</keyword>
<dbReference type="EMBL" id="NAJQ01000593">
    <property type="protein sequence ID" value="TKA67115.1"/>
    <property type="molecule type" value="Genomic_DNA"/>
</dbReference>
<proteinExistence type="predicted"/>
<protein>
    <submittedName>
        <fullName evidence="1">Uncharacterized protein</fullName>
    </submittedName>
</protein>
<gene>
    <name evidence="1" type="ORF">B0A55_11012</name>
</gene>
<evidence type="ECO:0000313" key="2">
    <source>
        <dbReference type="Proteomes" id="UP000309340"/>
    </source>
</evidence>
<dbReference type="OrthoDB" id="3544487at2759"/>
<evidence type="ECO:0000313" key="1">
    <source>
        <dbReference type="EMBL" id="TKA67115.1"/>
    </source>
</evidence>
<dbReference type="PANTHER" id="PTHR37535:SF2">
    <property type="entry name" value="FINGER DOMAIN PROTEIN, PUTATIVE (AFU_ORTHOLOGUE AFUA_6G09300)-RELATED"/>
    <property type="match status" value="1"/>
</dbReference>
<name>A0A4U0WZ02_9PEZI</name>
<sequence length="195" mass="22292">MIMTLGSLELELLESIEPKQKWEKFQCVEDVAESKSGSRSGRADVKFRKPVDAERTLKVQEVVGHISASQRNLIPQHSSSAVFEHNYLSRYITQDTQAAYRGLEPQTAIIRAASGMSRSIDPHRPRSLAKRQLAKVDRHPEVVLARRVRDRVAKSIRARHTTITRSDGTAAHEEYQQAQRAYLRTKREARKCMMK</sequence>
<dbReference type="STRING" id="329884.A0A4U0WZ02"/>
<dbReference type="InterPro" id="IPR021842">
    <property type="entry name" value="DUF3435"/>
</dbReference>
<dbReference type="PANTHER" id="PTHR37535">
    <property type="entry name" value="FLUG DOMAIN PROTEIN"/>
    <property type="match status" value="1"/>
</dbReference>
<organism evidence="1 2">
    <name type="scientific">Friedmanniomyces simplex</name>
    <dbReference type="NCBI Taxonomy" id="329884"/>
    <lineage>
        <taxon>Eukaryota</taxon>
        <taxon>Fungi</taxon>
        <taxon>Dikarya</taxon>
        <taxon>Ascomycota</taxon>
        <taxon>Pezizomycotina</taxon>
        <taxon>Dothideomycetes</taxon>
        <taxon>Dothideomycetidae</taxon>
        <taxon>Mycosphaerellales</taxon>
        <taxon>Teratosphaeriaceae</taxon>
        <taxon>Friedmanniomyces</taxon>
    </lineage>
</organism>
<reference evidence="1 2" key="1">
    <citation type="submission" date="2017-03" db="EMBL/GenBank/DDBJ databases">
        <title>Genomes of endolithic fungi from Antarctica.</title>
        <authorList>
            <person name="Coleine C."/>
            <person name="Masonjones S."/>
            <person name="Stajich J.E."/>
        </authorList>
    </citation>
    <scope>NUCLEOTIDE SEQUENCE [LARGE SCALE GENOMIC DNA]</scope>
    <source>
        <strain evidence="1 2">CCFEE 5184</strain>
    </source>
</reference>